<dbReference type="Pfam" id="PF23560">
    <property type="entry name" value="GBD_Hemicentin"/>
    <property type="match status" value="1"/>
</dbReference>
<dbReference type="AlphaFoldDB" id="A0A0B1TSQ1"/>
<feature type="domain" description="Hemicentin/VWA7 galactose-binding" evidence="1">
    <location>
        <begin position="26"/>
        <end position="78"/>
    </location>
</feature>
<evidence type="ECO:0000259" key="1">
    <source>
        <dbReference type="Pfam" id="PF23560"/>
    </source>
</evidence>
<protein>
    <recommendedName>
        <fullName evidence="1">Hemicentin/VWA7 galactose-binding domain-containing protein</fullName>
    </recommendedName>
</protein>
<sequence length="214" mass="23351">MSLGALIVGKLVDFRKVAVCGAGSVAGRPVDKNVYSKEGGTIDLKNVKLIRLKDPAPGVWQVITNSRLKHTIRIFGHGTIDFKYGFATRPLDRIELARPRPVANQNTYLLVNMTGLIPPGTTSEVSLLDYYGNTLYTNTASPHRSNPNMYFVGPFVPPKGLFFVRVKGVDEDDYEFQRIAPTAIGSVNVGGPRAYMTPTTTAFASQVWAAFNGV</sequence>
<gene>
    <name evidence="2" type="ORF">OESDEN_01586</name>
</gene>
<proteinExistence type="predicted"/>
<evidence type="ECO:0000313" key="2">
    <source>
        <dbReference type="EMBL" id="KHJ98445.1"/>
    </source>
</evidence>
<evidence type="ECO:0000313" key="3">
    <source>
        <dbReference type="Proteomes" id="UP000053660"/>
    </source>
</evidence>
<name>A0A0B1TSQ1_OESDE</name>
<reference evidence="2 3" key="1">
    <citation type="submission" date="2014-03" db="EMBL/GenBank/DDBJ databases">
        <title>Draft genome of the hookworm Oesophagostomum dentatum.</title>
        <authorList>
            <person name="Mitreva M."/>
        </authorList>
    </citation>
    <scope>NUCLEOTIDE SEQUENCE [LARGE SCALE GENOMIC DNA]</scope>
    <source>
        <strain evidence="2 3">OD-Hann</strain>
    </source>
</reference>
<dbReference type="EMBL" id="KN549311">
    <property type="protein sequence ID" value="KHJ98445.1"/>
    <property type="molecule type" value="Genomic_DNA"/>
</dbReference>
<dbReference type="PANTHER" id="PTHR14905">
    <property type="entry name" value="NG37"/>
    <property type="match status" value="1"/>
</dbReference>
<dbReference type="InterPro" id="IPR056475">
    <property type="entry name" value="GBD_Hemicentin/VWA7"/>
</dbReference>
<dbReference type="OrthoDB" id="5985519at2759"/>
<accession>A0A0B1TSQ1</accession>
<keyword evidence="3" id="KW-1185">Reference proteome</keyword>
<dbReference type="PANTHER" id="PTHR14905:SF7">
    <property type="entry name" value="VON WILLEBRAND FACTOR A DOMAIN-CONTAINING PROTEIN 7"/>
    <property type="match status" value="1"/>
</dbReference>
<dbReference type="InterPro" id="IPR052577">
    <property type="entry name" value="VWA7"/>
</dbReference>
<organism evidence="2 3">
    <name type="scientific">Oesophagostomum dentatum</name>
    <name type="common">Nodular worm</name>
    <dbReference type="NCBI Taxonomy" id="61180"/>
    <lineage>
        <taxon>Eukaryota</taxon>
        <taxon>Metazoa</taxon>
        <taxon>Ecdysozoa</taxon>
        <taxon>Nematoda</taxon>
        <taxon>Chromadorea</taxon>
        <taxon>Rhabditida</taxon>
        <taxon>Rhabditina</taxon>
        <taxon>Rhabditomorpha</taxon>
        <taxon>Strongyloidea</taxon>
        <taxon>Strongylidae</taxon>
        <taxon>Oesophagostomum</taxon>
    </lineage>
</organism>
<dbReference type="Proteomes" id="UP000053660">
    <property type="component" value="Unassembled WGS sequence"/>
</dbReference>